<comment type="caution">
    <text evidence="2">The sequence shown here is derived from an EMBL/GenBank/DDBJ whole genome shotgun (WGS) entry which is preliminary data.</text>
</comment>
<evidence type="ECO:0000313" key="2">
    <source>
        <dbReference type="EMBL" id="TLD02147.1"/>
    </source>
</evidence>
<dbReference type="Pfam" id="PF10990">
    <property type="entry name" value="DUF2809"/>
    <property type="match status" value="1"/>
</dbReference>
<feature type="transmembrane region" description="Helical" evidence="1">
    <location>
        <begin position="39"/>
        <end position="58"/>
    </location>
</feature>
<protein>
    <submittedName>
        <fullName evidence="2">Uncharacterized protein</fullName>
    </submittedName>
</protein>
<sequence length="131" mass="15220">MIGNNSKNRKRLIFAGLFAVLFLTEVWIALFVHDQFIRPYIGDVLVVIVVYSFVRIFCPEGIHMLPLYVFLFAVFVEGLQYFHLVELLGLQDNAFARVALGSVFDWKDIWSYAVGCMLLGLYEFLVYRKQL</sequence>
<gene>
    <name evidence="2" type="ORF">DSM106044_00953</name>
</gene>
<evidence type="ECO:0000256" key="1">
    <source>
        <dbReference type="SAM" id="Phobius"/>
    </source>
</evidence>
<feature type="transmembrane region" description="Helical" evidence="1">
    <location>
        <begin position="109"/>
        <end position="127"/>
    </location>
</feature>
<organism evidence="2 3">
    <name type="scientific">Robinsoniella peoriensis</name>
    <dbReference type="NCBI Taxonomy" id="180332"/>
    <lineage>
        <taxon>Bacteria</taxon>
        <taxon>Bacillati</taxon>
        <taxon>Bacillota</taxon>
        <taxon>Clostridia</taxon>
        <taxon>Lachnospirales</taxon>
        <taxon>Lachnospiraceae</taxon>
        <taxon>Robinsoniella</taxon>
    </lineage>
</organism>
<feature type="transmembrane region" description="Helical" evidence="1">
    <location>
        <begin position="65"/>
        <end position="83"/>
    </location>
</feature>
<keyword evidence="1" id="KW-0812">Transmembrane</keyword>
<dbReference type="AlphaFoldDB" id="A0A4U8QAY3"/>
<keyword evidence="3" id="KW-1185">Reference proteome</keyword>
<dbReference type="Proteomes" id="UP000306509">
    <property type="component" value="Unassembled WGS sequence"/>
</dbReference>
<proteinExistence type="predicted"/>
<feature type="transmembrane region" description="Helical" evidence="1">
    <location>
        <begin position="12"/>
        <end position="33"/>
    </location>
</feature>
<dbReference type="STRING" id="180332.GCA_000797495_04224"/>
<dbReference type="EMBL" id="QGQD01000022">
    <property type="protein sequence ID" value="TLD02147.1"/>
    <property type="molecule type" value="Genomic_DNA"/>
</dbReference>
<dbReference type="RefSeq" id="WP_027293280.1">
    <property type="nucleotide sequence ID" value="NZ_QGQD01000022.1"/>
</dbReference>
<keyword evidence="1" id="KW-1133">Transmembrane helix</keyword>
<keyword evidence="1" id="KW-0472">Membrane</keyword>
<reference evidence="2 3" key="1">
    <citation type="journal article" date="2019" name="Anaerobe">
        <title>Detection of Robinsoniella peoriensis in multiple bone samples of a trauma patient.</title>
        <authorList>
            <person name="Schrottner P."/>
            <person name="Hartwich K."/>
            <person name="Bunk B."/>
            <person name="Schober I."/>
            <person name="Helbig S."/>
            <person name="Rudolph W.W."/>
            <person name="Gunzer F."/>
        </authorList>
    </citation>
    <scope>NUCLEOTIDE SEQUENCE [LARGE SCALE GENOMIC DNA]</scope>
    <source>
        <strain evidence="2 3">DSM 106044</strain>
    </source>
</reference>
<dbReference type="InterPro" id="IPR021257">
    <property type="entry name" value="DUF2809"/>
</dbReference>
<accession>A0A4U8QAY3</accession>
<evidence type="ECO:0000313" key="3">
    <source>
        <dbReference type="Proteomes" id="UP000306509"/>
    </source>
</evidence>
<name>A0A4U8QAY3_9FIRM</name>